<organism evidence="3 4">
    <name type="scientific">Tateyamaria armeniaca</name>
    <dbReference type="NCBI Taxonomy" id="2518930"/>
    <lineage>
        <taxon>Bacteria</taxon>
        <taxon>Pseudomonadati</taxon>
        <taxon>Pseudomonadota</taxon>
        <taxon>Alphaproteobacteria</taxon>
        <taxon>Rhodobacterales</taxon>
        <taxon>Roseobacteraceae</taxon>
        <taxon>Tateyamaria</taxon>
    </lineage>
</organism>
<evidence type="ECO:0000256" key="2">
    <source>
        <dbReference type="SAM" id="Phobius"/>
    </source>
</evidence>
<proteinExistence type="predicted"/>
<feature type="transmembrane region" description="Helical" evidence="2">
    <location>
        <begin position="556"/>
        <end position="575"/>
    </location>
</feature>
<comment type="caution">
    <text evidence="3">The sequence shown here is derived from an EMBL/GenBank/DDBJ whole genome shotgun (WGS) entry which is preliminary data.</text>
</comment>
<keyword evidence="4" id="KW-1185">Reference proteome</keyword>
<gene>
    <name evidence="3" type="ORF">ACERZ8_09620</name>
</gene>
<keyword evidence="2" id="KW-1133">Transmembrane helix</keyword>
<dbReference type="Proteomes" id="UP001627408">
    <property type="component" value="Unassembled WGS sequence"/>
</dbReference>
<evidence type="ECO:0000256" key="1">
    <source>
        <dbReference type="SAM" id="MobiDB-lite"/>
    </source>
</evidence>
<dbReference type="RefSeq" id="WP_407591984.1">
    <property type="nucleotide sequence ID" value="NZ_JBHDIY010000002.1"/>
</dbReference>
<feature type="region of interest" description="Disordered" evidence="1">
    <location>
        <begin position="33"/>
        <end position="59"/>
    </location>
</feature>
<protein>
    <submittedName>
        <fullName evidence="3">Uncharacterized protein</fullName>
    </submittedName>
</protein>
<dbReference type="EMBL" id="JBHDIY010000002">
    <property type="protein sequence ID" value="MFL4470113.1"/>
    <property type="molecule type" value="Genomic_DNA"/>
</dbReference>
<keyword evidence="2" id="KW-0472">Membrane</keyword>
<keyword evidence="2" id="KW-0812">Transmembrane</keyword>
<feature type="transmembrane region" description="Helical" evidence="2">
    <location>
        <begin position="527"/>
        <end position="550"/>
    </location>
</feature>
<accession>A0ABW8USK9</accession>
<name>A0ABW8USK9_9RHOB</name>
<sequence>MPPPRTQSEVDFTSETTRTENILREACVTRSYMDEHADPELGAAAQAQDGLQEATQNAPQDYRTQEAEALQNARGGASQAGREGVSDLFENRATSFATVGNDQGAASTENARKRQEVATEVNTIFTETQTAVTDRLDTMTTDVTTTFDTEANAAVSTFEDFIRTNAEIYEKNWLEDLVDLLSDKLFDSPPAEVWDFYGEGRRAFIAEMRVAIGNVADIVETGLREAKELVEDGKRRVEEKLSTLGDDLADFRSEISDQMNERFSGLEGDINRSQSELVTGLGQRYARALESVRNIEQQVRDEYSTWVDSARDAYNAAVDFITGWIDRLTSIVGDAATRIMRQPGQFLRNLGAGILQGLTMFMDNIGNNIRSAVVTWLTGNLGSAGIEVPTTFDAKSLIGFAMELVGLGLTNIKDIARRVFGRRIVAMIEAGAAGFEHIKRLFDILVNEGPAGLYDHLRAEFERIKGEMMEKIGQALAQSLVVAGIRKALGLLSGLLSGGAGTVITIVSTIIDVVLWFRDNAAQLAELVSTIASTALAVLNGNVGVLAGAINTVLQRLLPVALSFVGALVGIGGAVRRIQQIFRAIRRPATRAITALFRRLKRGVQRLLRRLRRRRGRGRGRRRGRERPMSPMAVVRAIARELKRPGRERNPARALAAARRKANQLRSRYQRRLQRGRIRITILDSSPNQVTTDGDIDFEVSVNPRVRDAQNVLVDIKQQFRPNINASHARARQPIERSLDRISVQQAAHINDWPQAKTALEAQNPVRDIVARPALASHQFGNAMGPHIEGGVKDADSAAPNSQITRVKGLINSGTANFRAAKDQLITIFYSSRASSATLRRKVKEGYEAENAAVPNERGFPSGFNGERVRADLYEGPAGWVATRRSFFSTRIAAIRSRIDNQVSNYDAATSLPGSTRAQKINSFGVTQYWQPWDSVRGVKLPGADMNLFHGRNATRAGFSIARARAGGYFTQSHGGTVHFDVDHKAPLVQHWNRTGFNSGQGSRNSATTRTSNLQVVSSSLNRSKGGLGGNYKLFVGPNFTGGGATNTHFQGTRWVRR</sequence>
<evidence type="ECO:0000313" key="4">
    <source>
        <dbReference type="Proteomes" id="UP001627408"/>
    </source>
</evidence>
<feature type="transmembrane region" description="Helical" evidence="2">
    <location>
        <begin position="488"/>
        <end position="515"/>
    </location>
</feature>
<evidence type="ECO:0000313" key="3">
    <source>
        <dbReference type="EMBL" id="MFL4470113.1"/>
    </source>
</evidence>
<reference evidence="3 4" key="1">
    <citation type="submission" date="2024-08" db="EMBL/GenBank/DDBJ databases">
        <title>Tateyamaria sp. nov., isolated from marine algae.</title>
        <authorList>
            <person name="Choi B.J."/>
            <person name="Kim J.M."/>
            <person name="Lee J.K."/>
            <person name="Choi D.G."/>
            <person name="Bayburt H."/>
            <person name="Baek J.H."/>
            <person name="Han D.M."/>
            <person name="Jeon C.O."/>
        </authorList>
    </citation>
    <scope>NUCLEOTIDE SEQUENCE [LARGE SCALE GENOMIC DNA]</scope>
    <source>
        <strain evidence="3 4">KMU-156</strain>
    </source>
</reference>
<feature type="compositionally biased region" description="Low complexity" evidence="1">
    <location>
        <begin position="40"/>
        <end position="54"/>
    </location>
</feature>